<organism evidence="5 6">
    <name type="scientific">Kocuria salsicia</name>
    <dbReference type="NCBI Taxonomy" id="664639"/>
    <lineage>
        <taxon>Bacteria</taxon>
        <taxon>Bacillati</taxon>
        <taxon>Actinomycetota</taxon>
        <taxon>Actinomycetes</taxon>
        <taxon>Micrococcales</taxon>
        <taxon>Micrococcaceae</taxon>
        <taxon>Kocuria</taxon>
    </lineage>
</organism>
<feature type="region of interest" description="Disordered" evidence="4">
    <location>
        <begin position="116"/>
        <end position="232"/>
    </location>
</feature>
<dbReference type="PROSITE" id="PS50935">
    <property type="entry name" value="SSB"/>
    <property type="match status" value="1"/>
</dbReference>
<comment type="caution">
    <text evidence="5">The sequence shown here is derived from an EMBL/GenBank/DDBJ whole genome shotgun (WGS) entry which is preliminary data.</text>
</comment>
<dbReference type="CDD" id="cd04496">
    <property type="entry name" value="SSB_OBF"/>
    <property type="match status" value="1"/>
</dbReference>
<dbReference type="Pfam" id="PF00436">
    <property type="entry name" value="SSB"/>
    <property type="match status" value="1"/>
</dbReference>
<dbReference type="InterPro" id="IPR011344">
    <property type="entry name" value="ssDNA-bd"/>
</dbReference>
<evidence type="ECO:0000256" key="4">
    <source>
        <dbReference type="SAM" id="MobiDB-lite"/>
    </source>
</evidence>
<protein>
    <recommendedName>
        <fullName evidence="3">Single-stranded DNA-binding protein</fullName>
    </recommendedName>
</protein>
<evidence type="ECO:0000256" key="3">
    <source>
        <dbReference type="RuleBase" id="RU000524"/>
    </source>
</evidence>
<accession>A0ABV3K8Q6</accession>
<dbReference type="RefSeq" id="WP_144942561.1">
    <property type="nucleotide sequence ID" value="NZ_JBFBLL010000001.1"/>
</dbReference>
<dbReference type="PANTHER" id="PTHR10302">
    <property type="entry name" value="SINGLE-STRANDED DNA-BINDING PROTEIN"/>
    <property type="match status" value="1"/>
</dbReference>
<proteinExistence type="predicted"/>
<dbReference type="GO" id="GO:0003677">
    <property type="term" value="F:DNA binding"/>
    <property type="evidence" value="ECO:0007669"/>
    <property type="project" value="UniProtKB-KW"/>
</dbReference>
<evidence type="ECO:0000313" key="5">
    <source>
        <dbReference type="EMBL" id="MEV8156783.1"/>
    </source>
</evidence>
<feature type="compositionally biased region" description="Basic and acidic residues" evidence="4">
    <location>
        <begin position="223"/>
        <end position="232"/>
    </location>
</feature>
<dbReference type="Proteomes" id="UP001553031">
    <property type="component" value="Unassembled WGS sequence"/>
</dbReference>
<dbReference type="PANTHER" id="PTHR10302:SF0">
    <property type="entry name" value="SINGLE-STRANDED DNA-BINDING PROTEIN, MITOCHONDRIAL"/>
    <property type="match status" value="1"/>
</dbReference>
<gene>
    <name evidence="5" type="ORF">AB0O96_01020</name>
</gene>
<evidence type="ECO:0000256" key="2">
    <source>
        <dbReference type="PROSITE-ProRule" id="PRU00252"/>
    </source>
</evidence>
<dbReference type="SUPFAM" id="SSF50249">
    <property type="entry name" value="Nucleic acid-binding proteins"/>
    <property type="match status" value="1"/>
</dbReference>
<sequence length="232" mass="24694">MSEQVTLRGFVGKDPQTRMFDDGTSVAWFRLATTSRRFDAATNTWHNGTTNWYTVRCFRTLAMHVKASVRCGQPVLVTGKLGINEWQSENGPRTEIRVDATSIGHDLAFGTANFARAGGRPQQGALDGTQNAGDGGSSDRRNESGPRHGTDGEDGGAEDGSGGRSGKDEGHGARFRSSRSLGLGEDGFVGTSSGAVFDLAPDDDTFDGLRTPQGQDGQEPEEEKQPVGEGAR</sequence>
<dbReference type="Gene3D" id="2.40.50.140">
    <property type="entry name" value="Nucleic acid-binding proteins"/>
    <property type="match status" value="1"/>
</dbReference>
<reference evidence="5 6" key="1">
    <citation type="submission" date="2024-06" db="EMBL/GenBank/DDBJ databases">
        <title>The Natural Products Discovery Center: Release of the First 8490 Sequenced Strains for Exploring Actinobacteria Biosynthetic Diversity.</title>
        <authorList>
            <person name="Kalkreuter E."/>
            <person name="Kautsar S.A."/>
            <person name="Yang D."/>
            <person name="Bader C.D."/>
            <person name="Teijaro C.N."/>
            <person name="Fluegel L."/>
            <person name="Davis C.M."/>
            <person name="Simpson J.R."/>
            <person name="Lauterbach L."/>
            <person name="Steele A.D."/>
            <person name="Gui C."/>
            <person name="Meng S."/>
            <person name="Li G."/>
            <person name="Viehrig K."/>
            <person name="Ye F."/>
            <person name="Su P."/>
            <person name="Kiefer A.F."/>
            <person name="Nichols A."/>
            <person name="Cepeda A.J."/>
            <person name="Yan W."/>
            <person name="Fan B."/>
            <person name="Jiang Y."/>
            <person name="Adhikari A."/>
            <person name="Zheng C.-J."/>
            <person name="Schuster L."/>
            <person name="Cowan T.M."/>
            <person name="Smanski M.J."/>
            <person name="Chevrette M.G."/>
            <person name="De Carvalho L.P.S."/>
            <person name="Shen B."/>
        </authorList>
    </citation>
    <scope>NUCLEOTIDE SEQUENCE [LARGE SCALE GENOMIC DNA]</scope>
    <source>
        <strain evidence="5 6">NPDC079179</strain>
    </source>
</reference>
<keyword evidence="1 2" id="KW-0238">DNA-binding</keyword>
<keyword evidence="6" id="KW-1185">Reference proteome</keyword>
<evidence type="ECO:0000313" key="6">
    <source>
        <dbReference type="Proteomes" id="UP001553031"/>
    </source>
</evidence>
<name>A0ABV3K8Q6_9MICC</name>
<dbReference type="InterPro" id="IPR012340">
    <property type="entry name" value="NA-bd_OB-fold"/>
</dbReference>
<evidence type="ECO:0000256" key="1">
    <source>
        <dbReference type="ARBA" id="ARBA00023125"/>
    </source>
</evidence>
<dbReference type="EMBL" id="JBFBLL010000001">
    <property type="protein sequence ID" value="MEV8156783.1"/>
    <property type="molecule type" value="Genomic_DNA"/>
</dbReference>
<feature type="compositionally biased region" description="Basic and acidic residues" evidence="4">
    <location>
        <begin position="137"/>
        <end position="151"/>
    </location>
</feature>
<dbReference type="InterPro" id="IPR000424">
    <property type="entry name" value="Primosome_PriB/ssb"/>
</dbReference>
<dbReference type="NCBIfam" id="TIGR00621">
    <property type="entry name" value="ssb"/>
    <property type="match status" value="1"/>
</dbReference>